<dbReference type="OrthoDB" id="2140489at2759"/>
<proteinExistence type="predicted"/>
<evidence type="ECO:0000313" key="2">
    <source>
        <dbReference type="Proteomes" id="UP000829364"/>
    </source>
</evidence>
<dbReference type="GeneID" id="72072717"/>
<evidence type="ECO:0000313" key="1">
    <source>
        <dbReference type="EMBL" id="UNI25069.1"/>
    </source>
</evidence>
<accession>A0A9Q8VHL2</accession>
<gene>
    <name evidence="1" type="ORF">JDV02_010774</name>
</gene>
<dbReference type="Proteomes" id="UP000829364">
    <property type="component" value="Chromosome 14"/>
</dbReference>
<protein>
    <submittedName>
        <fullName evidence="1">Uncharacterized protein</fullName>
    </submittedName>
</protein>
<reference evidence="1" key="1">
    <citation type="submission" date="2021-11" db="EMBL/GenBank/DDBJ databases">
        <title>Purpureocillium_takamizusanense_genome.</title>
        <authorList>
            <person name="Nguyen N.-H."/>
        </authorList>
    </citation>
    <scope>NUCLEOTIDE SEQUENCE</scope>
    <source>
        <strain evidence="1">PT3</strain>
    </source>
</reference>
<dbReference type="KEGG" id="ptkz:JDV02_010774"/>
<dbReference type="EMBL" id="CP086367">
    <property type="protein sequence ID" value="UNI25069.1"/>
    <property type="molecule type" value="Genomic_DNA"/>
</dbReference>
<dbReference type="RefSeq" id="XP_047848550.1">
    <property type="nucleotide sequence ID" value="XM_047992536.1"/>
</dbReference>
<keyword evidence="2" id="KW-1185">Reference proteome</keyword>
<dbReference type="AlphaFoldDB" id="A0A9Q8VHL2"/>
<name>A0A9Q8VHL2_9HYPO</name>
<dbReference type="PANTHER" id="PTHR36986">
    <property type="entry name" value="UPF0643 PROTEIN PB2B2.08"/>
    <property type="match status" value="1"/>
</dbReference>
<dbReference type="PANTHER" id="PTHR36986:SF1">
    <property type="entry name" value="UPF0643 PROTEIN PB2B2.08"/>
    <property type="match status" value="1"/>
</dbReference>
<organism evidence="1 2">
    <name type="scientific">Purpureocillium takamizusanense</name>
    <dbReference type="NCBI Taxonomy" id="2060973"/>
    <lineage>
        <taxon>Eukaryota</taxon>
        <taxon>Fungi</taxon>
        <taxon>Dikarya</taxon>
        <taxon>Ascomycota</taxon>
        <taxon>Pezizomycotina</taxon>
        <taxon>Sordariomycetes</taxon>
        <taxon>Hypocreomycetidae</taxon>
        <taxon>Hypocreales</taxon>
        <taxon>Ophiocordycipitaceae</taxon>
        <taxon>Purpureocillium</taxon>
    </lineage>
</organism>
<sequence>MAAQAQTALPVDVPVFSREKEAISALRDDLLPQDRLIIQSPYSDPEHLLDLDTLDRENALLAQALARLRATRDDYATAPYTESFNWSEVIAELKQLAEASGKGFKETSFYIVAFRSQIKPSTEYSHLGELDKAAHAEAVASGGFLK</sequence>